<organism evidence="1">
    <name type="scientific">marine sediment metagenome</name>
    <dbReference type="NCBI Taxonomy" id="412755"/>
    <lineage>
        <taxon>unclassified sequences</taxon>
        <taxon>metagenomes</taxon>
        <taxon>ecological metagenomes</taxon>
    </lineage>
</organism>
<dbReference type="EMBL" id="BART01022936">
    <property type="protein sequence ID" value="GAH02556.1"/>
    <property type="molecule type" value="Genomic_DNA"/>
</dbReference>
<evidence type="ECO:0008006" key="2">
    <source>
        <dbReference type="Google" id="ProtNLM"/>
    </source>
</evidence>
<accession>X1C3D3</accession>
<evidence type="ECO:0000313" key="1">
    <source>
        <dbReference type="EMBL" id="GAH02556.1"/>
    </source>
</evidence>
<dbReference type="InterPro" id="IPR036457">
    <property type="entry name" value="PPM-type-like_dom_sf"/>
</dbReference>
<sequence length="43" mass="4884">LRDEMILKISKKYPEPVNTVKKLIENAIKNGGNDNITVIVARF</sequence>
<dbReference type="Gene3D" id="3.60.40.10">
    <property type="entry name" value="PPM-type phosphatase domain"/>
    <property type="match status" value="1"/>
</dbReference>
<reference evidence="1" key="1">
    <citation type="journal article" date="2014" name="Front. Microbiol.">
        <title>High frequency of phylogenetically diverse reductive dehalogenase-homologous genes in deep subseafloor sedimentary metagenomes.</title>
        <authorList>
            <person name="Kawai M."/>
            <person name="Futagami T."/>
            <person name="Toyoda A."/>
            <person name="Takaki Y."/>
            <person name="Nishi S."/>
            <person name="Hori S."/>
            <person name="Arai W."/>
            <person name="Tsubouchi T."/>
            <person name="Morono Y."/>
            <person name="Uchiyama I."/>
            <person name="Ito T."/>
            <person name="Fujiyama A."/>
            <person name="Inagaki F."/>
            <person name="Takami H."/>
        </authorList>
    </citation>
    <scope>NUCLEOTIDE SEQUENCE</scope>
    <source>
        <strain evidence="1">Expedition CK06-06</strain>
    </source>
</reference>
<dbReference type="SUPFAM" id="SSF81606">
    <property type="entry name" value="PP2C-like"/>
    <property type="match status" value="1"/>
</dbReference>
<feature type="non-terminal residue" evidence="1">
    <location>
        <position position="1"/>
    </location>
</feature>
<dbReference type="AlphaFoldDB" id="X1C3D3"/>
<comment type="caution">
    <text evidence="1">The sequence shown here is derived from an EMBL/GenBank/DDBJ whole genome shotgun (WGS) entry which is preliminary data.</text>
</comment>
<name>X1C3D3_9ZZZZ</name>
<gene>
    <name evidence="1" type="ORF">S01H4_41879</name>
</gene>
<protein>
    <recommendedName>
        <fullName evidence="2">PPM-type phosphatase domain-containing protein</fullName>
    </recommendedName>
</protein>
<proteinExistence type="predicted"/>